<keyword evidence="3" id="KW-0479">Metal-binding</keyword>
<keyword evidence="2" id="KW-0001">2Fe-2S</keyword>
<evidence type="ECO:0000313" key="9">
    <source>
        <dbReference type="Proteomes" id="UP000316517"/>
    </source>
</evidence>
<evidence type="ECO:0000256" key="1">
    <source>
        <dbReference type="ARBA" id="ARBA00010643"/>
    </source>
</evidence>
<proteinExistence type="inferred from homology"/>
<dbReference type="Pfam" id="PF12831">
    <property type="entry name" value="FAD_oxidored"/>
    <property type="match status" value="1"/>
</dbReference>
<accession>A0A523TLE8</accession>
<dbReference type="GO" id="GO:0051537">
    <property type="term" value="F:2 iron, 2 sulfur cluster binding"/>
    <property type="evidence" value="ECO:0007669"/>
    <property type="project" value="UniProtKB-KW"/>
</dbReference>
<dbReference type="FunFam" id="3.40.30.10:FF:000015">
    <property type="entry name" value="NADH-quinone oxidoreductase subunit E"/>
    <property type="match status" value="1"/>
</dbReference>
<dbReference type="GO" id="GO:0016491">
    <property type="term" value="F:oxidoreductase activity"/>
    <property type="evidence" value="ECO:0007669"/>
    <property type="project" value="InterPro"/>
</dbReference>
<organism evidence="8 9">
    <name type="scientific">Aerophobetes bacterium</name>
    <dbReference type="NCBI Taxonomy" id="2030807"/>
    <lineage>
        <taxon>Bacteria</taxon>
        <taxon>Candidatus Aerophobota</taxon>
    </lineage>
</organism>
<comment type="similarity">
    <text evidence="1">Belongs to the complex I 24 kDa subunit family.</text>
</comment>
<dbReference type="Gene3D" id="3.40.30.10">
    <property type="entry name" value="Glutaredoxin"/>
    <property type="match status" value="1"/>
</dbReference>
<keyword evidence="5" id="KW-0411">Iron-sulfur</keyword>
<dbReference type="InterPro" id="IPR041921">
    <property type="entry name" value="NuoE_N"/>
</dbReference>
<dbReference type="EMBL" id="SOJT01000002">
    <property type="protein sequence ID" value="TET31120.1"/>
    <property type="molecule type" value="Genomic_DNA"/>
</dbReference>
<dbReference type="InterPro" id="IPR036249">
    <property type="entry name" value="Thioredoxin-like_sf"/>
</dbReference>
<reference evidence="8 9" key="1">
    <citation type="submission" date="2019-03" db="EMBL/GenBank/DDBJ databases">
        <title>Metabolic potential of uncultured bacteria and archaea associated with petroleum seepage in deep-sea sediments.</title>
        <authorList>
            <person name="Dong X."/>
            <person name="Hubert C."/>
        </authorList>
    </citation>
    <scope>NUCLEOTIDE SEQUENCE [LARGE SCALE GENOMIC DNA]</scope>
    <source>
        <strain evidence="8">E44_bin3</strain>
    </source>
</reference>
<dbReference type="Gene3D" id="1.10.10.1590">
    <property type="entry name" value="NADH-quinone oxidoreductase subunit E"/>
    <property type="match status" value="1"/>
</dbReference>
<dbReference type="Proteomes" id="UP000316517">
    <property type="component" value="Unassembled WGS sequence"/>
</dbReference>
<dbReference type="InterPro" id="IPR042128">
    <property type="entry name" value="NuoE_dom"/>
</dbReference>
<comment type="caution">
    <text evidence="8">The sequence shown here is derived from an EMBL/GenBank/DDBJ whole genome shotgun (WGS) entry which is preliminary data.</text>
</comment>
<feature type="domain" description="4Fe-4S ferredoxin-type" evidence="7">
    <location>
        <begin position="105"/>
        <end position="135"/>
    </location>
</feature>
<evidence type="ECO:0000256" key="6">
    <source>
        <dbReference type="ARBA" id="ARBA00034078"/>
    </source>
</evidence>
<dbReference type="PROSITE" id="PS00198">
    <property type="entry name" value="4FE4S_FER_1"/>
    <property type="match status" value="1"/>
</dbReference>
<dbReference type="InterPro" id="IPR036188">
    <property type="entry name" value="FAD/NAD-bd_sf"/>
</dbReference>
<dbReference type="PANTHER" id="PTHR43342">
    <property type="entry name" value="NADH-QUINONE OXIDOREDUCTASE, E SUBUNIT"/>
    <property type="match status" value="1"/>
</dbReference>
<dbReference type="PROSITE" id="PS01099">
    <property type="entry name" value="COMPLEX1_24K"/>
    <property type="match status" value="1"/>
</dbReference>
<dbReference type="CDD" id="cd03064">
    <property type="entry name" value="TRX_Fd_NuoE"/>
    <property type="match status" value="1"/>
</dbReference>
<dbReference type="Pfam" id="PF00037">
    <property type="entry name" value="Fer4"/>
    <property type="match status" value="1"/>
</dbReference>
<dbReference type="PANTHER" id="PTHR43342:SF1">
    <property type="entry name" value="BIFURCATING [FEFE] HYDROGENASE GAMMA SUBUNIT"/>
    <property type="match status" value="1"/>
</dbReference>
<evidence type="ECO:0000256" key="5">
    <source>
        <dbReference type="ARBA" id="ARBA00023014"/>
    </source>
</evidence>
<dbReference type="InterPro" id="IPR017900">
    <property type="entry name" value="4Fe4S_Fe_S_CS"/>
</dbReference>
<dbReference type="Gene3D" id="3.50.50.60">
    <property type="entry name" value="FAD/NAD(P)-binding domain"/>
    <property type="match status" value="1"/>
</dbReference>
<evidence type="ECO:0000256" key="4">
    <source>
        <dbReference type="ARBA" id="ARBA00023004"/>
    </source>
</evidence>
<dbReference type="Gene3D" id="3.30.70.20">
    <property type="match status" value="1"/>
</dbReference>
<comment type="cofactor">
    <cofactor evidence="6">
        <name>[2Fe-2S] cluster</name>
        <dbReference type="ChEBI" id="CHEBI:190135"/>
    </cofactor>
</comment>
<dbReference type="InterPro" id="IPR028431">
    <property type="entry name" value="NADP_DH_HndA-like"/>
</dbReference>
<dbReference type="SUPFAM" id="SSF52833">
    <property type="entry name" value="Thioredoxin-like"/>
    <property type="match status" value="1"/>
</dbReference>
<evidence type="ECO:0000313" key="8">
    <source>
        <dbReference type="EMBL" id="TET31120.1"/>
    </source>
</evidence>
<evidence type="ECO:0000256" key="3">
    <source>
        <dbReference type="ARBA" id="ARBA00022723"/>
    </source>
</evidence>
<dbReference type="SUPFAM" id="SSF54862">
    <property type="entry name" value="4Fe-4S ferredoxins"/>
    <property type="match status" value="1"/>
</dbReference>
<dbReference type="InterPro" id="IPR002023">
    <property type="entry name" value="NuoE-like"/>
</dbReference>
<gene>
    <name evidence="8" type="ORF">E3J68_00030</name>
</gene>
<protein>
    <submittedName>
        <fullName evidence="8">FAD-dependent oxidoreductase</fullName>
    </submittedName>
</protein>
<dbReference type="AlphaFoldDB" id="A0A523TLE8"/>
<evidence type="ECO:0000256" key="2">
    <source>
        <dbReference type="ARBA" id="ARBA00022714"/>
    </source>
</evidence>
<dbReference type="Pfam" id="PF01257">
    <property type="entry name" value="2Fe-2S_thioredx"/>
    <property type="match status" value="1"/>
</dbReference>
<sequence>MSNSSGMQERKTGSIMVIGGGIGGVQASLDLADSGYKVYLVDRGAAIGGTMAQLDKTFPTNDCSMCILAPKLVDAGRHQNIEIITMADVDKVEGEPGMFKVRVKKNPRFVDESKCTGCGSCWNNCPVRNEPQEEEIVKPELEEKDLEKISVLIGNNENGRGTLVPLLQDINLEYGYLPENVLKYVSAELHIPLSQIYNIATFYKGFSLTPRGRYVISVCLGTACHVRGGQRIAERLERDLGIKIGETTSDLNFTLEAVRCLGCCGLAPVVTVGDDLYGKMNQVKVAKTVEKYKG</sequence>
<dbReference type="SUPFAM" id="SSF51905">
    <property type="entry name" value="FAD/NAD(P)-binding domain"/>
    <property type="match status" value="1"/>
</dbReference>
<evidence type="ECO:0000259" key="7">
    <source>
        <dbReference type="PROSITE" id="PS51379"/>
    </source>
</evidence>
<dbReference type="GO" id="GO:0046872">
    <property type="term" value="F:metal ion binding"/>
    <property type="evidence" value="ECO:0007669"/>
    <property type="project" value="UniProtKB-KW"/>
</dbReference>
<name>A0A523TLE8_UNCAE</name>
<dbReference type="InterPro" id="IPR017896">
    <property type="entry name" value="4Fe4S_Fe-S-bd"/>
</dbReference>
<keyword evidence="4" id="KW-0408">Iron</keyword>
<dbReference type="PROSITE" id="PS51379">
    <property type="entry name" value="4FE4S_FER_2"/>
    <property type="match status" value="1"/>
</dbReference>